<dbReference type="Proteomes" id="UP000640333">
    <property type="component" value="Unassembled WGS sequence"/>
</dbReference>
<accession>A0A8J7FG40</accession>
<dbReference type="CDD" id="cd08241">
    <property type="entry name" value="QOR1"/>
    <property type="match status" value="1"/>
</dbReference>
<dbReference type="PANTHER" id="PTHR43677">
    <property type="entry name" value="SHORT-CHAIN DEHYDROGENASE/REDUCTASE"/>
    <property type="match status" value="1"/>
</dbReference>
<dbReference type="Gene3D" id="3.90.180.10">
    <property type="entry name" value="Medium-chain alcohol dehydrogenases, catalytic domain"/>
    <property type="match status" value="1"/>
</dbReference>
<dbReference type="SUPFAM" id="SSF51735">
    <property type="entry name" value="NAD(P)-binding Rossmann-fold domains"/>
    <property type="match status" value="1"/>
</dbReference>
<dbReference type="InterPro" id="IPR002364">
    <property type="entry name" value="Quin_OxRdtase/zeta-crystal_CS"/>
</dbReference>
<dbReference type="PROSITE" id="PS01162">
    <property type="entry name" value="QOR_ZETA_CRYSTAL"/>
    <property type="match status" value="1"/>
</dbReference>
<dbReference type="GO" id="GO:0016491">
    <property type="term" value="F:oxidoreductase activity"/>
    <property type="evidence" value="ECO:0007669"/>
    <property type="project" value="InterPro"/>
</dbReference>
<dbReference type="SUPFAM" id="SSF50129">
    <property type="entry name" value="GroES-like"/>
    <property type="match status" value="1"/>
</dbReference>
<dbReference type="GO" id="GO:0008270">
    <property type="term" value="F:zinc ion binding"/>
    <property type="evidence" value="ECO:0007669"/>
    <property type="project" value="InterPro"/>
</dbReference>
<evidence type="ECO:0000259" key="1">
    <source>
        <dbReference type="SMART" id="SM00829"/>
    </source>
</evidence>
<proteinExistence type="predicted"/>
<protein>
    <submittedName>
        <fullName evidence="2">NADPH:quinone oxidoreductase family protein</fullName>
    </submittedName>
</protein>
<sequence>MSAAVCHQWAGIDGLQIEQLHIPLPQEDEVLVEIKATGLNTTDLLLISGRHQTNRDLALPYVPGIEGSGIVIQCGAKVTQLKPGDRVTGSFPKGALADKAITKANHLFRVPDNIGFIEAAALPVSYFSAHLALHWNGRLESGETLLVLGSSGGIGLSAVQIGKAMGLNVIAGASNDTKLEFVKDKGADRTINYRTEHLKNRVMSLTDGKGVDACFDPIGGDLSLTALSCLDWGGRMLHLGFVGGIQQLPANRLLVKNRASIGCSARYFRLHQPNKYRESAEWILERVARGEILPSIGHCFSMADCKLAFEKLAAGAVLGKVVVTP</sequence>
<dbReference type="InterPro" id="IPR051397">
    <property type="entry name" value="Zn-ADH-like_protein"/>
</dbReference>
<feature type="domain" description="Enoyl reductase (ER)" evidence="1">
    <location>
        <begin position="10"/>
        <end position="323"/>
    </location>
</feature>
<dbReference type="EMBL" id="JADEYS010000020">
    <property type="protein sequence ID" value="MBE9398931.1"/>
    <property type="molecule type" value="Genomic_DNA"/>
</dbReference>
<dbReference type="Gene3D" id="3.40.50.720">
    <property type="entry name" value="NAD(P)-binding Rossmann-like Domain"/>
    <property type="match status" value="1"/>
</dbReference>
<reference evidence="2" key="1">
    <citation type="submission" date="2020-10" db="EMBL/GenBank/DDBJ databases">
        <title>Bacterium isolated from coastal waters sediment.</title>
        <authorList>
            <person name="Chen R.-J."/>
            <person name="Lu D.-C."/>
            <person name="Zhu K.-L."/>
            <person name="Du Z.-J."/>
        </authorList>
    </citation>
    <scope>NUCLEOTIDE SEQUENCE</scope>
    <source>
        <strain evidence="2">N1Y112</strain>
    </source>
</reference>
<dbReference type="InterPro" id="IPR013154">
    <property type="entry name" value="ADH-like_N"/>
</dbReference>
<gene>
    <name evidence="2" type="ORF">IOQ59_16850</name>
</gene>
<keyword evidence="3" id="KW-1185">Reference proteome</keyword>
<dbReference type="RefSeq" id="WP_193954627.1">
    <property type="nucleotide sequence ID" value="NZ_JADEYS010000020.1"/>
</dbReference>
<dbReference type="InterPro" id="IPR013149">
    <property type="entry name" value="ADH-like_C"/>
</dbReference>
<dbReference type="Pfam" id="PF00107">
    <property type="entry name" value="ADH_zinc_N"/>
    <property type="match status" value="1"/>
</dbReference>
<evidence type="ECO:0000313" key="2">
    <source>
        <dbReference type="EMBL" id="MBE9398931.1"/>
    </source>
</evidence>
<comment type="caution">
    <text evidence="2">The sequence shown here is derived from an EMBL/GenBank/DDBJ whole genome shotgun (WGS) entry which is preliminary data.</text>
</comment>
<dbReference type="InterPro" id="IPR036291">
    <property type="entry name" value="NAD(P)-bd_dom_sf"/>
</dbReference>
<dbReference type="InterPro" id="IPR020843">
    <property type="entry name" value="ER"/>
</dbReference>
<dbReference type="InterPro" id="IPR011032">
    <property type="entry name" value="GroES-like_sf"/>
</dbReference>
<dbReference type="PANTHER" id="PTHR43677:SF4">
    <property type="entry name" value="QUINONE OXIDOREDUCTASE-LIKE PROTEIN 2"/>
    <property type="match status" value="1"/>
</dbReference>
<name>A0A8J7FG40_9GAMM</name>
<evidence type="ECO:0000313" key="3">
    <source>
        <dbReference type="Proteomes" id="UP000640333"/>
    </source>
</evidence>
<organism evidence="2 3">
    <name type="scientific">Pontibacterium sinense</name>
    <dbReference type="NCBI Taxonomy" id="2781979"/>
    <lineage>
        <taxon>Bacteria</taxon>
        <taxon>Pseudomonadati</taxon>
        <taxon>Pseudomonadota</taxon>
        <taxon>Gammaproteobacteria</taxon>
        <taxon>Oceanospirillales</taxon>
        <taxon>Oceanospirillaceae</taxon>
        <taxon>Pontibacterium</taxon>
    </lineage>
</organism>
<dbReference type="SMART" id="SM00829">
    <property type="entry name" value="PKS_ER"/>
    <property type="match status" value="1"/>
</dbReference>
<dbReference type="AlphaFoldDB" id="A0A8J7FG40"/>
<dbReference type="Pfam" id="PF08240">
    <property type="entry name" value="ADH_N"/>
    <property type="match status" value="1"/>
</dbReference>